<keyword evidence="1" id="KW-0472">Membrane</keyword>
<feature type="transmembrane region" description="Helical" evidence="1">
    <location>
        <begin position="12"/>
        <end position="30"/>
    </location>
</feature>
<comment type="caution">
    <text evidence="2">The sequence shown here is derived from an EMBL/GenBank/DDBJ whole genome shotgun (WGS) entry which is preliminary data.</text>
</comment>
<name>A0ABT9YR95_9STRE</name>
<proteinExistence type="predicted"/>
<organism evidence="2 3">
    <name type="scientific">Streptococcus moroccensis</name>
    <dbReference type="NCBI Taxonomy" id="1451356"/>
    <lineage>
        <taxon>Bacteria</taxon>
        <taxon>Bacillati</taxon>
        <taxon>Bacillota</taxon>
        <taxon>Bacilli</taxon>
        <taxon>Lactobacillales</taxon>
        <taxon>Streptococcaceae</taxon>
        <taxon>Streptococcus</taxon>
    </lineage>
</organism>
<evidence type="ECO:0000256" key="1">
    <source>
        <dbReference type="SAM" id="Phobius"/>
    </source>
</evidence>
<dbReference type="EMBL" id="JAUSTM010000008">
    <property type="protein sequence ID" value="MDQ0222519.1"/>
    <property type="molecule type" value="Genomic_DNA"/>
</dbReference>
<keyword evidence="1" id="KW-1133">Transmembrane helix</keyword>
<sequence>MKKIIQSKLTKIIVALLSLILLGIAAIFGYERFTNSRIQKLSPYYTILMNKHSSYTPAELEYMVQAHRYTDPFLFNENRYRKVYAPVSFEEMSDTEKEQIILWADDLQLEKPAELESNESWIPTTNLAIFIPDHWEQTYKDRQTTSETTGFPSTLALNSQDQSGAFVFFEIVNLEKEFTSLEEYSTSSGVKKFYKIDKSNFSFIDELHRQKALDFNRSMDSTYNYKNITEKTIDYNSHTINNRPVYLDQQLVNYKDGQVLESIYLYEIDGYFVAANAYYRIEDKEQHQKAVEEMIAKSHTFYLDFMREDEPSRHGITIEEENKLQENK</sequence>
<protein>
    <submittedName>
        <fullName evidence="2">Uncharacterized protein</fullName>
    </submittedName>
</protein>
<accession>A0ABT9YR95</accession>
<evidence type="ECO:0000313" key="3">
    <source>
        <dbReference type="Proteomes" id="UP001223079"/>
    </source>
</evidence>
<keyword evidence="1" id="KW-0812">Transmembrane</keyword>
<dbReference type="RefSeq" id="WP_307121708.1">
    <property type="nucleotide sequence ID" value="NZ_JAUSTM010000008.1"/>
</dbReference>
<reference evidence="2 3" key="1">
    <citation type="submission" date="2023-07" db="EMBL/GenBank/DDBJ databases">
        <title>Genomic Encyclopedia of Type Strains, Phase IV (KMG-IV): sequencing the most valuable type-strain genomes for metagenomic binning, comparative biology and taxonomic classification.</title>
        <authorList>
            <person name="Goeker M."/>
        </authorList>
    </citation>
    <scope>NUCLEOTIDE SEQUENCE [LARGE SCALE GENOMIC DNA]</scope>
    <source>
        <strain evidence="2 3">DSM 105143</strain>
    </source>
</reference>
<keyword evidence="3" id="KW-1185">Reference proteome</keyword>
<dbReference type="Proteomes" id="UP001223079">
    <property type="component" value="Unassembled WGS sequence"/>
</dbReference>
<gene>
    <name evidence="2" type="ORF">J2S23_001071</name>
</gene>
<evidence type="ECO:0000313" key="2">
    <source>
        <dbReference type="EMBL" id="MDQ0222519.1"/>
    </source>
</evidence>